<keyword evidence="6" id="KW-0735">Signal-anchor</keyword>
<comment type="subcellular location">
    <subcellularLocation>
        <location evidence="1">Cell membrane</location>
        <topology evidence="1">Single-pass type II membrane protein</topology>
    </subcellularLocation>
</comment>
<dbReference type="SMART" id="SM00034">
    <property type="entry name" value="CLECT"/>
    <property type="match status" value="1"/>
</dbReference>
<evidence type="ECO:0000256" key="4">
    <source>
        <dbReference type="ARBA" id="ARBA00022692"/>
    </source>
</evidence>
<keyword evidence="3" id="KW-0597">Phosphoprotein</keyword>
<feature type="domain" description="C-type lectin" evidence="13">
    <location>
        <begin position="79"/>
        <end position="187"/>
    </location>
</feature>
<keyword evidence="11" id="KW-0325">Glycoprotein</keyword>
<dbReference type="InterPro" id="IPR033992">
    <property type="entry name" value="NKR-like_CTLD"/>
</dbReference>
<dbReference type="PANTHER" id="PTHR47647:SF2">
    <property type="entry name" value="C-TYPE LECTIN DOMAIN FAMILY 12 MEMBER A"/>
    <property type="match status" value="1"/>
</dbReference>
<dbReference type="SUPFAM" id="SSF56436">
    <property type="entry name" value="C-type lectin-like"/>
    <property type="match status" value="1"/>
</dbReference>
<dbReference type="GO" id="GO:0030246">
    <property type="term" value="F:carbohydrate binding"/>
    <property type="evidence" value="ECO:0007669"/>
    <property type="project" value="UniProtKB-KW"/>
</dbReference>
<evidence type="ECO:0000259" key="13">
    <source>
        <dbReference type="PROSITE" id="PS50041"/>
    </source>
</evidence>
<evidence type="ECO:0000256" key="3">
    <source>
        <dbReference type="ARBA" id="ARBA00022553"/>
    </source>
</evidence>
<evidence type="ECO:0000256" key="12">
    <source>
        <dbReference type="SAM" id="Phobius"/>
    </source>
</evidence>
<dbReference type="Pfam" id="PF00059">
    <property type="entry name" value="Lectin_C"/>
    <property type="match status" value="1"/>
</dbReference>
<dbReference type="GO" id="GO:0030545">
    <property type="term" value="F:signaling receptor regulator activity"/>
    <property type="evidence" value="ECO:0007669"/>
    <property type="project" value="InterPro"/>
</dbReference>
<dbReference type="PROSITE" id="PS50041">
    <property type="entry name" value="C_TYPE_LECTIN_2"/>
    <property type="match status" value="1"/>
</dbReference>
<keyword evidence="7 12" id="KW-1133">Transmembrane helix</keyword>
<reference evidence="14" key="2">
    <citation type="submission" date="2025-08" db="UniProtKB">
        <authorList>
            <consortium name="Ensembl"/>
        </authorList>
    </citation>
    <scope>IDENTIFICATION</scope>
</reference>
<dbReference type="PANTHER" id="PTHR47647">
    <property type="entry name" value="C-TYPE LECTIN DOMAIN FAMILY 12 MEMBER B"/>
    <property type="match status" value="1"/>
</dbReference>
<dbReference type="InterPro" id="IPR042916">
    <property type="entry name" value="CLEC12A/B"/>
</dbReference>
<keyword evidence="4 12" id="KW-0812">Transmembrane</keyword>
<keyword evidence="5" id="KW-0430">Lectin</keyword>
<feature type="transmembrane region" description="Helical" evidence="12">
    <location>
        <begin position="39"/>
        <end position="65"/>
    </location>
</feature>
<reference evidence="14" key="3">
    <citation type="submission" date="2025-09" db="UniProtKB">
        <authorList>
            <consortium name="Ensembl"/>
        </authorList>
    </citation>
    <scope>IDENTIFICATION</scope>
</reference>
<sequence length="211" mass="24845">MTDEIIYANLKFENCYELDNVPEPEVPKEKGLPTSSHSWWPVVLILITICLALLMGLMTLAILYLNCVLCPTNWNWPGDGDMCYYHSTERKTWQQSHGFCSSQNSTLLLVKEMEKLELVKKFPRRTFWLGLSFRADKKGWFWADNTTVTEEQKSWTNNLQRSLLCGYIYHNAVYNRACEAVDYYVCEKPAIQLQRRNNHQQEEWFVRSRGL</sequence>
<dbReference type="GO" id="GO:0005886">
    <property type="term" value="C:plasma membrane"/>
    <property type="evidence" value="ECO:0007669"/>
    <property type="project" value="UniProtKB-SubCell"/>
</dbReference>
<keyword evidence="8 12" id="KW-0472">Membrane</keyword>
<reference evidence="14" key="1">
    <citation type="submission" date="2018-09" db="EMBL/GenBank/DDBJ databases">
        <title>Common duck and Muscovy duck high density SNP chip.</title>
        <authorList>
            <person name="Vignal A."/>
            <person name="Thebault N."/>
            <person name="Warren W.C."/>
        </authorList>
    </citation>
    <scope>NUCLEOTIDE SEQUENCE [LARGE SCALE GENOMIC DNA]</scope>
</reference>
<accession>A0A8C3B9V5</accession>
<keyword evidence="2" id="KW-1003">Cell membrane</keyword>
<dbReference type="Proteomes" id="UP000694556">
    <property type="component" value="Chromosome 1"/>
</dbReference>
<organism evidence="14 15">
    <name type="scientific">Cairina moschata</name>
    <name type="common">Muscovy duck</name>
    <dbReference type="NCBI Taxonomy" id="8855"/>
    <lineage>
        <taxon>Eukaryota</taxon>
        <taxon>Metazoa</taxon>
        <taxon>Chordata</taxon>
        <taxon>Craniata</taxon>
        <taxon>Vertebrata</taxon>
        <taxon>Euteleostomi</taxon>
        <taxon>Archelosauria</taxon>
        <taxon>Archosauria</taxon>
        <taxon>Dinosauria</taxon>
        <taxon>Saurischia</taxon>
        <taxon>Theropoda</taxon>
        <taxon>Coelurosauria</taxon>
        <taxon>Aves</taxon>
        <taxon>Neognathae</taxon>
        <taxon>Galloanserae</taxon>
        <taxon>Anseriformes</taxon>
        <taxon>Anatidae</taxon>
        <taxon>Anatinae</taxon>
        <taxon>Cairina</taxon>
    </lineage>
</organism>
<dbReference type="CDD" id="cd03593">
    <property type="entry name" value="CLECT_NK_receptors_like"/>
    <property type="match status" value="1"/>
</dbReference>
<evidence type="ECO:0000256" key="11">
    <source>
        <dbReference type="ARBA" id="ARBA00023180"/>
    </source>
</evidence>
<dbReference type="InterPro" id="IPR001304">
    <property type="entry name" value="C-type_lectin-like"/>
</dbReference>
<evidence type="ECO:0000256" key="1">
    <source>
        <dbReference type="ARBA" id="ARBA00004401"/>
    </source>
</evidence>
<evidence type="ECO:0000313" key="14">
    <source>
        <dbReference type="Ensembl" id="ENSCMMP00000002314.1"/>
    </source>
</evidence>
<evidence type="ECO:0000256" key="2">
    <source>
        <dbReference type="ARBA" id="ARBA00022475"/>
    </source>
</evidence>
<keyword evidence="9" id="KW-1015">Disulfide bond</keyword>
<name>A0A8C3B9V5_CAIMO</name>
<proteinExistence type="predicted"/>
<evidence type="ECO:0000256" key="5">
    <source>
        <dbReference type="ARBA" id="ARBA00022734"/>
    </source>
</evidence>
<dbReference type="InterPro" id="IPR016187">
    <property type="entry name" value="CTDL_fold"/>
</dbReference>
<evidence type="ECO:0000256" key="9">
    <source>
        <dbReference type="ARBA" id="ARBA00023157"/>
    </source>
</evidence>
<keyword evidence="15" id="KW-1185">Reference proteome</keyword>
<keyword evidence="10" id="KW-0675">Receptor</keyword>
<dbReference type="Ensembl" id="ENSCMMT00000002599.1">
    <property type="protein sequence ID" value="ENSCMMP00000002314.1"/>
    <property type="gene ID" value="ENSCMMG00000001505.1"/>
</dbReference>
<evidence type="ECO:0000313" key="15">
    <source>
        <dbReference type="Proteomes" id="UP000694556"/>
    </source>
</evidence>
<protein>
    <recommendedName>
        <fullName evidence="13">C-type lectin domain-containing protein</fullName>
    </recommendedName>
</protein>
<dbReference type="InterPro" id="IPR016186">
    <property type="entry name" value="C-type_lectin-like/link_sf"/>
</dbReference>
<dbReference type="AlphaFoldDB" id="A0A8C3B9V5"/>
<evidence type="ECO:0000256" key="7">
    <source>
        <dbReference type="ARBA" id="ARBA00022989"/>
    </source>
</evidence>
<evidence type="ECO:0000256" key="6">
    <source>
        <dbReference type="ARBA" id="ARBA00022968"/>
    </source>
</evidence>
<dbReference type="Gene3D" id="3.10.100.10">
    <property type="entry name" value="Mannose-Binding Protein A, subunit A"/>
    <property type="match status" value="1"/>
</dbReference>
<evidence type="ECO:0000256" key="10">
    <source>
        <dbReference type="ARBA" id="ARBA00023170"/>
    </source>
</evidence>
<evidence type="ECO:0000256" key="8">
    <source>
        <dbReference type="ARBA" id="ARBA00023136"/>
    </source>
</evidence>